<dbReference type="EnsemblMetazoa" id="Aqu2.1.31028_001">
    <property type="protein sequence ID" value="Aqu2.1.31028_001"/>
    <property type="gene ID" value="Aqu2.1.31028"/>
</dbReference>
<evidence type="ECO:0000256" key="1">
    <source>
        <dbReference type="SAM" id="Coils"/>
    </source>
</evidence>
<dbReference type="SUPFAM" id="SSF117281">
    <property type="entry name" value="Kelch motif"/>
    <property type="match status" value="1"/>
</dbReference>
<accession>A0A1X7UTB9</accession>
<reference evidence="3" key="1">
    <citation type="submission" date="2017-05" db="UniProtKB">
        <authorList>
            <consortium name="EnsemblMetazoa"/>
        </authorList>
    </citation>
    <scope>IDENTIFICATION</scope>
</reference>
<dbReference type="Gene3D" id="2.120.10.80">
    <property type="entry name" value="Kelch-type beta propeller"/>
    <property type="match status" value="1"/>
</dbReference>
<evidence type="ECO:0000256" key="2">
    <source>
        <dbReference type="SAM" id="MobiDB-lite"/>
    </source>
</evidence>
<feature type="compositionally biased region" description="Basic and acidic residues" evidence="2">
    <location>
        <begin position="354"/>
        <end position="399"/>
    </location>
</feature>
<dbReference type="InterPro" id="IPR015915">
    <property type="entry name" value="Kelch-typ_b-propeller"/>
</dbReference>
<feature type="coiled-coil region" evidence="1">
    <location>
        <begin position="410"/>
        <end position="444"/>
    </location>
</feature>
<keyword evidence="1" id="KW-0175">Coiled coil</keyword>
<proteinExistence type="predicted"/>
<protein>
    <recommendedName>
        <fullName evidence="4">ZU5 domain-containing protein</fullName>
    </recommendedName>
</protein>
<dbReference type="OrthoDB" id="432528at2759"/>
<evidence type="ECO:0000313" key="3">
    <source>
        <dbReference type="EnsemblMetazoa" id="Aqu2.1.31028_001"/>
    </source>
</evidence>
<evidence type="ECO:0008006" key="4">
    <source>
        <dbReference type="Google" id="ProtNLM"/>
    </source>
</evidence>
<dbReference type="InParanoid" id="A0A1X7UTB9"/>
<name>A0A1X7UTB9_AMPQE</name>
<dbReference type="AlphaFoldDB" id="A0A1X7UTB9"/>
<organism evidence="3">
    <name type="scientific">Amphimedon queenslandica</name>
    <name type="common">Sponge</name>
    <dbReference type="NCBI Taxonomy" id="400682"/>
    <lineage>
        <taxon>Eukaryota</taxon>
        <taxon>Metazoa</taxon>
        <taxon>Porifera</taxon>
        <taxon>Demospongiae</taxon>
        <taxon>Heteroscleromorpha</taxon>
        <taxon>Haplosclerida</taxon>
        <taxon>Niphatidae</taxon>
        <taxon>Amphimedon</taxon>
    </lineage>
</organism>
<sequence length="853" mass="95132">MCFHNDVNSFNSLTYEWSNIIQTSDAVMKRGLGGMVCMESIGTEYLFMIGGTGSTPTTYQLQYQYVQMVNGTIRTNEQNLLNLSTRQWIIPTFSGQCCPPTDSFAIQKIADNKAVMFGGGVPRDDGYNISVNIVYTCQLESDTTIHWECVKGPVVPASVQWPVERRKHAITSIISDSPTLVMIGGEDKHDQLVNDSWLLNTSQYQWSKILLPESVTGRRLHSLSSIMMSPDCVWLVVVGGKGAAEWKDVGRGYKQPFGDYITVPNITMFLELVLREGEWRVSEVLDSTGLTTEAYQHKYQLLLKNRQWWQHQFIVYPTDRELKLQNYVESLQQELRVSEGNKTSLQEALLEASQQDKTRVEPVKETKLSSTKEELSTEPTDVYKDDDNTGEEKEEEQTTKTKQTTSHYEIEKLKAKTTMLTEEKSNLKDKLEISTSENEKFKNEMSDKIEKLKTQMSEKDMLIAKLMKTEPRLKEELQSMKDISTDTKSIQCDYWTKAELPFDGMVTLGKKVCLYNANSSHELKLNECGLTLSLPDGLFSPVDSTVYEAAAQGLWGGDFEFPGGTHLISSVCYISVSPAVPELDKPVTVQLVHCAHLSSESQSEYLSFVVAEVQPGKQCGPFKFKLLPGGSFSPECQTGTIELTSFSLVAIISRSLVVRYSSKSAEPPYIQVSVKPDQSEPVADEMSHALSIDGIQTSSDASNVQWNIEVSKNDLLSTTFSSIVPSVVAATSMENVRPKDQQAQQPTLDSAELAVKAFRKQFEALSKLLSVSSNRLAVAPALFGDGLITETSFDEAIDDGPKTDQAKGLSLMKAIKATINEQPIEAILGLINVFERVEPFKHIAHKLTEDTHL</sequence>
<feature type="region of interest" description="Disordered" evidence="2">
    <location>
        <begin position="353"/>
        <end position="406"/>
    </location>
</feature>